<accession>A0A853J7P5</accession>
<dbReference type="Gene3D" id="3.40.250.10">
    <property type="entry name" value="Rhodanese-like domain"/>
    <property type="match status" value="1"/>
</dbReference>
<dbReference type="CDD" id="cd00158">
    <property type="entry name" value="RHOD"/>
    <property type="match status" value="1"/>
</dbReference>
<protein>
    <submittedName>
        <fullName evidence="2">Rhodanese-like domain-containing protein</fullName>
    </submittedName>
</protein>
<organism evidence="2 3">
    <name type="scientific">Luteimonas salinisoli</name>
    <dbReference type="NCBI Taxonomy" id="2752307"/>
    <lineage>
        <taxon>Bacteria</taxon>
        <taxon>Pseudomonadati</taxon>
        <taxon>Pseudomonadota</taxon>
        <taxon>Gammaproteobacteria</taxon>
        <taxon>Lysobacterales</taxon>
        <taxon>Lysobacteraceae</taxon>
        <taxon>Luteimonas</taxon>
    </lineage>
</organism>
<dbReference type="Proteomes" id="UP000578091">
    <property type="component" value="Unassembled WGS sequence"/>
</dbReference>
<keyword evidence="3" id="KW-1185">Reference proteome</keyword>
<name>A0A853J7P5_9GAMM</name>
<feature type="domain" description="Rhodanese" evidence="1">
    <location>
        <begin position="77"/>
        <end position="157"/>
    </location>
</feature>
<comment type="caution">
    <text evidence="2">The sequence shown here is derived from an EMBL/GenBank/DDBJ whole genome shotgun (WGS) entry which is preliminary data.</text>
</comment>
<dbReference type="EMBL" id="JACCKA010000017">
    <property type="protein sequence ID" value="NZA25166.1"/>
    <property type="molecule type" value="Genomic_DNA"/>
</dbReference>
<sequence>MIARTRRSLHEFAWMLAGAAGTLTLASFPQLALSTPSTCPLAVAPVAAQGTPTHAAAEDRSCLISARAVASDAEIYDLRSRSEYLEFHIPGARHSNPAELSRILRGTGGTAVVYDSGKFRSDAFLLCARLRNGGLHNFKVVDGGIAAWTQALSRPERLAVSRLSDAEVSAALSSSGNSAQALGEALGPVLSEHRIRRTAAAGSGRRIFVADPSTPTETIAASMDRSSSTAFYWVGSPDRLVALIHAHLAQDQRRALGPGQSATCPSL</sequence>
<dbReference type="Pfam" id="PF00581">
    <property type="entry name" value="Rhodanese"/>
    <property type="match status" value="1"/>
</dbReference>
<evidence type="ECO:0000313" key="2">
    <source>
        <dbReference type="EMBL" id="NZA25166.1"/>
    </source>
</evidence>
<dbReference type="SUPFAM" id="SSF52821">
    <property type="entry name" value="Rhodanese/Cell cycle control phosphatase"/>
    <property type="match status" value="1"/>
</dbReference>
<dbReference type="InterPro" id="IPR001763">
    <property type="entry name" value="Rhodanese-like_dom"/>
</dbReference>
<gene>
    <name evidence="2" type="ORF">H0E84_02115</name>
</gene>
<proteinExistence type="predicted"/>
<dbReference type="RefSeq" id="WP_180676972.1">
    <property type="nucleotide sequence ID" value="NZ_JACCKA010000017.1"/>
</dbReference>
<evidence type="ECO:0000259" key="1">
    <source>
        <dbReference type="PROSITE" id="PS50206"/>
    </source>
</evidence>
<dbReference type="InterPro" id="IPR036873">
    <property type="entry name" value="Rhodanese-like_dom_sf"/>
</dbReference>
<dbReference type="PROSITE" id="PS50206">
    <property type="entry name" value="RHODANESE_3"/>
    <property type="match status" value="1"/>
</dbReference>
<dbReference type="AlphaFoldDB" id="A0A853J7P5"/>
<evidence type="ECO:0000313" key="3">
    <source>
        <dbReference type="Proteomes" id="UP000578091"/>
    </source>
</evidence>
<reference evidence="2 3" key="1">
    <citation type="submission" date="2020-07" db="EMBL/GenBank/DDBJ databases">
        <title>Luteimonas sp. SJ-92.</title>
        <authorList>
            <person name="Huang X.-X."/>
            <person name="Xu L."/>
            <person name="Sun J.-Q."/>
        </authorList>
    </citation>
    <scope>NUCLEOTIDE SEQUENCE [LARGE SCALE GENOMIC DNA]</scope>
    <source>
        <strain evidence="2 3">SJ-92</strain>
    </source>
</reference>